<feature type="compositionally biased region" description="Basic and acidic residues" evidence="4">
    <location>
        <begin position="23"/>
        <end position="32"/>
    </location>
</feature>
<evidence type="ECO:0000313" key="6">
    <source>
        <dbReference type="EMBL" id="KAJ9607243.1"/>
    </source>
</evidence>
<comment type="caution">
    <text evidence="6">The sequence shown here is derived from an EMBL/GenBank/DDBJ whole genome shotgun (WGS) entry which is preliminary data.</text>
</comment>
<protein>
    <recommendedName>
        <fullName evidence="5">Chromo domain-containing protein</fullName>
    </recommendedName>
</protein>
<feature type="compositionally biased region" description="Acidic residues" evidence="4">
    <location>
        <begin position="75"/>
        <end position="90"/>
    </location>
</feature>
<dbReference type="SMART" id="SM00298">
    <property type="entry name" value="CHROMO"/>
    <property type="match status" value="1"/>
</dbReference>
<accession>A0AA38X5J5</accession>
<feature type="domain" description="Chromo" evidence="5">
    <location>
        <begin position="89"/>
        <end position="140"/>
    </location>
</feature>
<dbReference type="Pfam" id="PF01393">
    <property type="entry name" value="Chromo_shadow"/>
    <property type="match status" value="1"/>
</dbReference>
<comment type="subcellular location">
    <subcellularLocation>
        <location evidence="1">Nucleus</location>
    </subcellularLocation>
</comment>
<evidence type="ECO:0000259" key="5">
    <source>
        <dbReference type="PROSITE" id="PS50013"/>
    </source>
</evidence>
<dbReference type="Pfam" id="PF00385">
    <property type="entry name" value="Chromo"/>
    <property type="match status" value="1"/>
</dbReference>
<dbReference type="EMBL" id="JAPDRK010000012">
    <property type="protein sequence ID" value="KAJ9607243.1"/>
    <property type="molecule type" value="Genomic_DNA"/>
</dbReference>
<dbReference type="InterPro" id="IPR023779">
    <property type="entry name" value="Chromodomain_CS"/>
</dbReference>
<dbReference type="InterPro" id="IPR051219">
    <property type="entry name" value="Heterochromatin_chromo-domain"/>
</dbReference>
<gene>
    <name evidence="6" type="ORF">H2200_008315</name>
</gene>
<dbReference type="PROSITE" id="PS50013">
    <property type="entry name" value="CHROMO_2"/>
    <property type="match status" value="1"/>
</dbReference>
<sequence>MPRLAGEQSSDHGDEYADAVAETDSKANDNKANKQINGELKDKVDEEEDEQAVSTAKDDADAEEDEEMKVKAKGEEEEDDEEGDEGEEYIVESIADHRTTKKDVLYLIKWQGYPEEQNTWEPEEHLLPHSRKVLAAYHKKIGGPPQLPLKRPKSKQSLCAAASSEDLPATKRQKRNGAKDEDVQDDLGTWLPKGNHWEDEVEKVDTIERNEETDQLMAYVKFKNGKRTKITMDMVYKHCPRPMLKFYEEHLKFK</sequence>
<proteinExistence type="predicted"/>
<evidence type="ECO:0000256" key="2">
    <source>
        <dbReference type="ARBA" id="ARBA00011353"/>
    </source>
</evidence>
<dbReference type="AlphaFoldDB" id="A0AA38X5J5"/>
<dbReference type="InterPro" id="IPR008251">
    <property type="entry name" value="Chromo_shadow_dom"/>
</dbReference>
<dbReference type="PANTHER" id="PTHR22812">
    <property type="entry name" value="CHROMOBOX PROTEIN"/>
    <property type="match status" value="1"/>
</dbReference>
<evidence type="ECO:0000256" key="1">
    <source>
        <dbReference type="ARBA" id="ARBA00004123"/>
    </source>
</evidence>
<evidence type="ECO:0000256" key="4">
    <source>
        <dbReference type="SAM" id="MobiDB-lite"/>
    </source>
</evidence>
<dbReference type="InterPro" id="IPR016197">
    <property type="entry name" value="Chromo-like_dom_sf"/>
</dbReference>
<dbReference type="SUPFAM" id="SSF54160">
    <property type="entry name" value="Chromo domain-like"/>
    <property type="match status" value="2"/>
</dbReference>
<dbReference type="GO" id="GO:0000792">
    <property type="term" value="C:heterochromatin"/>
    <property type="evidence" value="ECO:0007669"/>
    <property type="project" value="UniProtKB-ARBA"/>
</dbReference>
<dbReference type="GO" id="GO:0006338">
    <property type="term" value="P:chromatin remodeling"/>
    <property type="evidence" value="ECO:0007669"/>
    <property type="project" value="UniProtKB-ARBA"/>
</dbReference>
<dbReference type="InterPro" id="IPR017984">
    <property type="entry name" value="Chromo_dom_subgr"/>
</dbReference>
<dbReference type="CDD" id="cd00024">
    <property type="entry name" value="CD_CSD"/>
    <property type="match status" value="1"/>
</dbReference>
<comment type="subunit">
    <text evidence="2">Component of the NuA4 histone acetyltransferase complex.</text>
</comment>
<reference evidence="6" key="1">
    <citation type="submission" date="2022-10" db="EMBL/GenBank/DDBJ databases">
        <title>Culturing micro-colonial fungi from biological soil crusts in the Mojave desert and describing Neophaeococcomyces mojavensis, and introducing the new genera and species Taxawa tesnikishii.</title>
        <authorList>
            <person name="Kurbessoian T."/>
            <person name="Stajich J.E."/>
        </authorList>
    </citation>
    <scope>NUCLEOTIDE SEQUENCE</scope>
    <source>
        <strain evidence="6">TK_41</strain>
    </source>
</reference>
<organism evidence="6 7">
    <name type="scientific">Cladophialophora chaetospira</name>
    <dbReference type="NCBI Taxonomy" id="386627"/>
    <lineage>
        <taxon>Eukaryota</taxon>
        <taxon>Fungi</taxon>
        <taxon>Dikarya</taxon>
        <taxon>Ascomycota</taxon>
        <taxon>Pezizomycotina</taxon>
        <taxon>Eurotiomycetes</taxon>
        <taxon>Chaetothyriomycetidae</taxon>
        <taxon>Chaetothyriales</taxon>
        <taxon>Herpotrichiellaceae</taxon>
        <taxon>Cladophialophora</taxon>
    </lineage>
</organism>
<dbReference type="PRINTS" id="PR00504">
    <property type="entry name" value="CHROMODOMAIN"/>
</dbReference>
<evidence type="ECO:0000313" key="7">
    <source>
        <dbReference type="Proteomes" id="UP001172673"/>
    </source>
</evidence>
<dbReference type="SMART" id="SM00300">
    <property type="entry name" value="ChSh"/>
    <property type="match status" value="1"/>
</dbReference>
<dbReference type="Gene3D" id="2.40.50.40">
    <property type="match status" value="2"/>
</dbReference>
<dbReference type="InterPro" id="IPR000953">
    <property type="entry name" value="Chromo/chromo_shadow_dom"/>
</dbReference>
<keyword evidence="3" id="KW-0539">Nucleus</keyword>
<dbReference type="InterPro" id="IPR023780">
    <property type="entry name" value="Chromo_domain"/>
</dbReference>
<feature type="region of interest" description="Disordered" evidence="4">
    <location>
        <begin position="1"/>
        <end position="94"/>
    </location>
</feature>
<dbReference type="PROSITE" id="PS00598">
    <property type="entry name" value="CHROMO_1"/>
    <property type="match status" value="1"/>
</dbReference>
<name>A0AA38X5J5_9EURO</name>
<dbReference type="GO" id="GO:0005634">
    <property type="term" value="C:nucleus"/>
    <property type="evidence" value="ECO:0007669"/>
    <property type="project" value="UniProtKB-SubCell"/>
</dbReference>
<feature type="region of interest" description="Disordered" evidence="4">
    <location>
        <begin position="142"/>
        <end position="191"/>
    </location>
</feature>
<keyword evidence="7" id="KW-1185">Reference proteome</keyword>
<evidence type="ECO:0000256" key="3">
    <source>
        <dbReference type="ARBA" id="ARBA00023242"/>
    </source>
</evidence>
<dbReference type="Proteomes" id="UP001172673">
    <property type="component" value="Unassembled WGS sequence"/>
</dbReference>